<organism evidence="1 2">
    <name type="scientific">Thermoflexibacter ruber</name>
    <dbReference type="NCBI Taxonomy" id="1003"/>
    <lineage>
        <taxon>Bacteria</taxon>
        <taxon>Pseudomonadati</taxon>
        <taxon>Bacteroidota</taxon>
        <taxon>Cytophagia</taxon>
        <taxon>Cytophagales</taxon>
        <taxon>Thermoflexibacteraceae</taxon>
        <taxon>Thermoflexibacter</taxon>
    </lineage>
</organism>
<keyword evidence="2" id="KW-1185">Reference proteome</keyword>
<reference evidence="1 2" key="1">
    <citation type="submission" date="2016-10" db="EMBL/GenBank/DDBJ databases">
        <authorList>
            <person name="de Groot N.N."/>
        </authorList>
    </citation>
    <scope>NUCLEOTIDE SEQUENCE [LARGE SCALE GENOMIC DNA]</scope>
    <source>
        <strain>GEY</strain>
        <strain evidence="2">DSM 9560</strain>
    </source>
</reference>
<dbReference type="AlphaFoldDB" id="A0A1I2IWM1"/>
<name>A0A1I2IWM1_9BACT</name>
<proteinExistence type="predicted"/>
<accession>A0A1I2IWM1</accession>
<evidence type="ECO:0000313" key="1">
    <source>
        <dbReference type="EMBL" id="SFF46684.1"/>
    </source>
</evidence>
<dbReference type="STRING" id="1003.SAMN04488541_10381"/>
<evidence type="ECO:0000313" key="2">
    <source>
        <dbReference type="Proteomes" id="UP000199513"/>
    </source>
</evidence>
<dbReference type="Proteomes" id="UP000199513">
    <property type="component" value="Unassembled WGS sequence"/>
</dbReference>
<sequence length="75" mass="8786">MLNNNFFTFLQIAIYSSKHKSQQSDIIGLREKNFLFVIGNYTQNKMIFQSLSLAKERDLGSLTLFVELANKQYYI</sequence>
<protein>
    <submittedName>
        <fullName evidence="1">Uncharacterized protein</fullName>
    </submittedName>
</protein>
<dbReference type="EMBL" id="FONY01000038">
    <property type="protein sequence ID" value="SFF46684.1"/>
    <property type="molecule type" value="Genomic_DNA"/>
</dbReference>
<gene>
    <name evidence="1" type="ORF">SAMN04488541_10381</name>
</gene>